<reference evidence="1" key="1">
    <citation type="submission" date="2022-03" db="EMBL/GenBank/DDBJ databases">
        <title>Cryobacterium sp. nov. strain ZS14-85, isolated from Antarctic soil.</title>
        <authorList>
            <person name="Li J."/>
            <person name="Niu G."/>
        </authorList>
    </citation>
    <scope>NUCLEOTIDE SEQUENCE</scope>
    <source>
        <strain evidence="1">ZS14-85</strain>
    </source>
</reference>
<dbReference type="SUPFAM" id="SSF143100">
    <property type="entry name" value="TTHA1013/TTHA0281-like"/>
    <property type="match status" value="1"/>
</dbReference>
<name>A0AA41UDY9_9MICO</name>
<dbReference type="RefSeq" id="WP_243010921.1">
    <property type="nucleotide sequence ID" value="NZ_JALGAR010000001.1"/>
</dbReference>
<evidence type="ECO:0000313" key="1">
    <source>
        <dbReference type="EMBL" id="MCI4656873.1"/>
    </source>
</evidence>
<proteinExistence type="predicted"/>
<dbReference type="Proteomes" id="UP001165341">
    <property type="component" value="Unassembled WGS sequence"/>
</dbReference>
<dbReference type="AlphaFoldDB" id="A0AA41UDY9"/>
<keyword evidence="2" id="KW-1185">Reference proteome</keyword>
<protein>
    <submittedName>
        <fullName evidence="1">Antitoxin HicB</fullName>
    </submittedName>
</protein>
<sequence length="77" mass="8267">MTDVNRYTYRVTWSGDDNEYVGLVAEYPSLSWLAAERADALVGIRNLVANVVADLKVTGENLPGPAAQSGPAQSGER</sequence>
<organism evidence="1 2">
    <name type="scientific">Cryobacterium zhongshanensis</name>
    <dbReference type="NCBI Taxonomy" id="2928153"/>
    <lineage>
        <taxon>Bacteria</taxon>
        <taxon>Bacillati</taxon>
        <taxon>Actinomycetota</taxon>
        <taxon>Actinomycetes</taxon>
        <taxon>Micrococcales</taxon>
        <taxon>Microbacteriaceae</taxon>
        <taxon>Cryobacterium</taxon>
    </lineage>
</organism>
<comment type="caution">
    <text evidence="1">The sequence shown here is derived from an EMBL/GenBank/DDBJ whole genome shotgun (WGS) entry which is preliminary data.</text>
</comment>
<accession>A0AA41UDY9</accession>
<evidence type="ECO:0000313" key="2">
    <source>
        <dbReference type="Proteomes" id="UP001165341"/>
    </source>
</evidence>
<gene>
    <name evidence="1" type="ORF">MQH31_03490</name>
</gene>
<dbReference type="InterPro" id="IPR035069">
    <property type="entry name" value="TTHA1013/TTHA0281-like"/>
</dbReference>
<dbReference type="EMBL" id="JALGAR010000001">
    <property type="protein sequence ID" value="MCI4656873.1"/>
    <property type="molecule type" value="Genomic_DNA"/>
</dbReference>